<name>A0AAF0FCB7_9BASI</name>
<dbReference type="InterPro" id="IPR001110">
    <property type="entry name" value="UPF0012_CS"/>
</dbReference>
<reference evidence="3" key="1">
    <citation type="submission" date="2023-02" db="EMBL/GenBank/DDBJ databases">
        <title>Mating type loci evolution in Malassezia.</title>
        <authorList>
            <person name="Coelho M.A."/>
        </authorList>
    </citation>
    <scope>NUCLEOTIDE SEQUENCE</scope>
    <source>
        <strain evidence="3">CBS 14136</strain>
    </source>
</reference>
<dbReference type="Proteomes" id="UP001214628">
    <property type="component" value="Chromosome 3"/>
</dbReference>
<proteinExistence type="predicted"/>
<organism evidence="3 4">
    <name type="scientific">Malassezia psittaci</name>
    <dbReference type="NCBI Taxonomy" id="1821823"/>
    <lineage>
        <taxon>Eukaryota</taxon>
        <taxon>Fungi</taxon>
        <taxon>Dikarya</taxon>
        <taxon>Basidiomycota</taxon>
        <taxon>Ustilaginomycotina</taxon>
        <taxon>Malasseziomycetes</taxon>
        <taxon>Malasseziales</taxon>
        <taxon>Malasseziaceae</taxon>
        <taxon>Malassezia</taxon>
    </lineage>
</organism>
<evidence type="ECO:0000313" key="3">
    <source>
        <dbReference type="EMBL" id="WFD43864.1"/>
    </source>
</evidence>
<dbReference type="AlphaFoldDB" id="A0AAF0FCB7"/>
<dbReference type="SUPFAM" id="SSF56317">
    <property type="entry name" value="Carbon-nitrogen hydrolase"/>
    <property type="match status" value="1"/>
</dbReference>
<dbReference type="Pfam" id="PF00795">
    <property type="entry name" value="CN_hydrolase"/>
    <property type="match status" value="1"/>
</dbReference>
<dbReference type="InterPro" id="IPR045254">
    <property type="entry name" value="Nit1/2_C-N_Hydrolase"/>
</dbReference>
<evidence type="ECO:0000313" key="4">
    <source>
        <dbReference type="Proteomes" id="UP001214628"/>
    </source>
</evidence>
<gene>
    <name evidence="3" type="primary">NIT2</name>
    <name evidence="3" type="ORF">MPSI1_002529</name>
</gene>
<dbReference type="InterPro" id="IPR036526">
    <property type="entry name" value="C-N_Hydrolase_sf"/>
</dbReference>
<dbReference type="Gene3D" id="3.60.110.10">
    <property type="entry name" value="Carbon-nitrogen hydrolase"/>
    <property type="match status" value="1"/>
</dbReference>
<dbReference type="InterPro" id="IPR003010">
    <property type="entry name" value="C-N_Hydrolase"/>
</dbReference>
<feature type="domain" description="CN hydrolase" evidence="2">
    <location>
        <begin position="1"/>
        <end position="254"/>
    </location>
</feature>
<dbReference type="GO" id="GO:0003837">
    <property type="term" value="F:beta-ureidopropionase activity"/>
    <property type="evidence" value="ECO:0007669"/>
    <property type="project" value="UniProtKB-EC"/>
</dbReference>
<dbReference type="PANTHER" id="PTHR23088:SF27">
    <property type="entry name" value="DEAMINATED GLUTATHIONE AMIDASE"/>
    <property type="match status" value="1"/>
</dbReference>
<dbReference type="EMBL" id="CP118377">
    <property type="protein sequence ID" value="WFD43864.1"/>
    <property type="molecule type" value="Genomic_DNA"/>
</dbReference>
<sequence>MKVAVTQMTSGGVINENLAVALSLVSRAASAGAEAVFLPEATDFIATPDTGPELTRSEDNKAFVSSIRNAAKQHKVWISVGIHEEPENDTKLCYNTQLLIDKQGLVKARYRKLHLYDVNMRNGPILMESRSTIPGKELVPPIETPFGRIGLLTCYDMRFPEVSLALRKQGAQILTYPSAFATRTGAAHWSLLLQARAVDTQCYVLAAAQVGQHPDTTRVSWGHAMIVDPWGSVIAQCSDMPPFQPTFCIADIQLDNLERVRAEMPLWNHRRSDIYSS</sequence>
<keyword evidence="4" id="KW-1185">Reference proteome</keyword>
<evidence type="ECO:0000259" key="2">
    <source>
        <dbReference type="PROSITE" id="PS50263"/>
    </source>
</evidence>
<keyword evidence="1 3" id="KW-0378">Hydrolase</keyword>
<protein>
    <submittedName>
        <fullName evidence="3">Beta-ureidopropionase</fullName>
        <ecNumber evidence="3">3.5.1.6</ecNumber>
    </submittedName>
</protein>
<dbReference type="CDD" id="cd07572">
    <property type="entry name" value="nit"/>
    <property type="match status" value="1"/>
</dbReference>
<dbReference type="PROSITE" id="PS01227">
    <property type="entry name" value="UPF0012"/>
    <property type="match status" value="1"/>
</dbReference>
<dbReference type="PROSITE" id="PS50263">
    <property type="entry name" value="CN_HYDROLASE"/>
    <property type="match status" value="1"/>
</dbReference>
<accession>A0AAF0FCB7</accession>
<dbReference type="PANTHER" id="PTHR23088">
    <property type="entry name" value="NITRILASE-RELATED"/>
    <property type="match status" value="1"/>
</dbReference>
<evidence type="ECO:0000256" key="1">
    <source>
        <dbReference type="ARBA" id="ARBA00022801"/>
    </source>
</evidence>
<dbReference type="EC" id="3.5.1.6" evidence="3"/>